<dbReference type="InterPro" id="IPR051164">
    <property type="entry name" value="NmrA-like_oxidored"/>
</dbReference>
<dbReference type="InterPro" id="IPR008030">
    <property type="entry name" value="NmrA-like"/>
</dbReference>
<keyword evidence="5" id="KW-1185">Reference proteome</keyword>
<dbReference type="Pfam" id="PF05368">
    <property type="entry name" value="NmrA"/>
    <property type="match status" value="1"/>
</dbReference>
<name>A0A4R8R098_COLTR</name>
<dbReference type="InterPro" id="IPR036291">
    <property type="entry name" value="NAD(P)-bd_dom_sf"/>
</dbReference>
<proteinExistence type="inferred from homology"/>
<evidence type="ECO:0000256" key="1">
    <source>
        <dbReference type="ARBA" id="ARBA00006328"/>
    </source>
</evidence>
<sequence>MSVITKKTLVVIGATGSQGGSVVRTFLNDESLSAEWHVKGLTRNASSAAALELSKLGAEIVTGTLDFVSDLKAAFQNATAIFAVTDFWSAIANPATAVAAQAQGKRLPVVAQEIEEQWGRNLASAAADIPTLERFIFSSLPPVSELSKGRLVHVHHFDGKANIVKHIQKTYPALWSKTSQILIGHYNTNLLQGSPLAPFYNPEKKQAEFFGPTGPDAPMPFIDAAFSTGPFVKALIIDEPAGTVLAAFDEWQSRKETIDFLSSLTGKKFAWVQKSAEELAAASPLGLEWPESHLFVDEYGYFGQKVEGWNDTLTWPSDLKNQVRVRSVEGWLKEQDWSSFFVEA</sequence>
<dbReference type="GO" id="GO:0005634">
    <property type="term" value="C:nucleus"/>
    <property type="evidence" value="ECO:0007669"/>
    <property type="project" value="TreeGrafter"/>
</dbReference>
<dbReference type="STRING" id="5466.A0A4R8R098"/>
<dbReference type="PANTHER" id="PTHR42748">
    <property type="entry name" value="NITROGEN METABOLITE REPRESSION PROTEIN NMRA FAMILY MEMBER"/>
    <property type="match status" value="1"/>
</dbReference>
<reference evidence="4 5" key="1">
    <citation type="submission" date="2018-12" db="EMBL/GenBank/DDBJ databases">
        <title>Genome sequence and assembly of Colletotrichum trifolii.</title>
        <authorList>
            <person name="Gan P."/>
            <person name="Shirasu K."/>
        </authorList>
    </citation>
    <scope>NUCLEOTIDE SEQUENCE [LARGE SCALE GENOMIC DNA]</scope>
    <source>
        <strain evidence="4 5">543-2</strain>
    </source>
</reference>
<evidence type="ECO:0000256" key="2">
    <source>
        <dbReference type="ARBA" id="ARBA00022857"/>
    </source>
</evidence>
<evidence type="ECO:0000313" key="5">
    <source>
        <dbReference type="Proteomes" id="UP000295703"/>
    </source>
</evidence>
<evidence type="ECO:0000259" key="3">
    <source>
        <dbReference type="Pfam" id="PF05368"/>
    </source>
</evidence>
<accession>A0A4R8R098</accession>
<organism evidence="4 5">
    <name type="scientific">Colletotrichum trifolii</name>
    <dbReference type="NCBI Taxonomy" id="5466"/>
    <lineage>
        <taxon>Eukaryota</taxon>
        <taxon>Fungi</taxon>
        <taxon>Dikarya</taxon>
        <taxon>Ascomycota</taxon>
        <taxon>Pezizomycotina</taxon>
        <taxon>Sordariomycetes</taxon>
        <taxon>Hypocreomycetidae</taxon>
        <taxon>Glomerellales</taxon>
        <taxon>Glomerellaceae</taxon>
        <taxon>Colletotrichum</taxon>
        <taxon>Colletotrichum orbiculare species complex</taxon>
    </lineage>
</organism>
<dbReference type="EMBL" id="RYZW01000141">
    <property type="protein sequence ID" value="TDZ41319.1"/>
    <property type="molecule type" value="Genomic_DNA"/>
</dbReference>
<dbReference type="PANTHER" id="PTHR42748:SF28">
    <property type="entry name" value="NMRA-LIKE DOMAIN-CONTAINING PROTEIN"/>
    <property type="match status" value="1"/>
</dbReference>
<dbReference type="Proteomes" id="UP000295703">
    <property type="component" value="Unassembled WGS sequence"/>
</dbReference>
<feature type="domain" description="NmrA-like" evidence="3">
    <location>
        <begin position="5"/>
        <end position="310"/>
    </location>
</feature>
<dbReference type="SUPFAM" id="SSF51735">
    <property type="entry name" value="NAD(P)-binding Rossmann-fold domains"/>
    <property type="match status" value="1"/>
</dbReference>
<dbReference type="AlphaFoldDB" id="A0A4R8R098"/>
<comment type="caution">
    <text evidence="4">The sequence shown here is derived from an EMBL/GenBank/DDBJ whole genome shotgun (WGS) entry which is preliminary data.</text>
</comment>
<dbReference type="Gene3D" id="3.40.50.720">
    <property type="entry name" value="NAD(P)-binding Rossmann-like Domain"/>
    <property type="match status" value="1"/>
</dbReference>
<comment type="similarity">
    <text evidence="1">Belongs to the NmrA-type oxidoreductase family.</text>
</comment>
<gene>
    <name evidence="4" type="primary">NMRAL1-5</name>
    <name evidence="4" type="ORF">CTRI78_v009764</name>
</gene>
<dbReference type="Gene3D" id="3.90.25.10">
    <property type="entry name" value="UDP-galactose 4-epimerase, domain 1"/>
    <property type="match status" value="1"/>
</dbReference>
<evidence type="ECO:0000313" key="4">
    <source>
        <dbReference type="EMBL" id="TDZ41319.1"/>
    </source>
</evidence>
<keyword evidence="2" id="KW-0521">NADP</keyword>
<protein>
    <submittedName>
        <fullName evidence="4">NmrA-like family domain-containing protein 1</fullName>
    </submittedName>
</protein>